<feature type="signal peptide" evidence="1">
    <location>
        <begin position="1"/>
        <end position="24"/>
    </location>
</feature>
<keyword evidence="1" id="KW-0732">Signal</keyword>
<gene>
    <name evidence="2" type="ORF">C8N25_101412</name>
</gene>
<dbReference type="Proteomes" id="UP000256405">
    <property type="component" value="Unassembled WGS sequence"/>
</dbReference>
<comment type="caution">
    <text evidence="2">The sequence shown here is derived from an EMBL/GenBank/DDBJ whole genome shotgun (WGS) entry which is preliminary data.</text>
</comment>
<proteinExistence type="predicted"/>
<dbReference type="RefSeq" id="WP_086542106.1">
    <property type="nucleotide sequence ID" value="NZ_MSSW01000042.1"/>
</dbReference>
<feature type="chain" id="PRO_5017548181" evidence="1">
    <location>
        <begin position="25"/>
        <end position="405"/>
    </location>
</feature>
<evidence type="ECO:0000256" key="1">
    <source>
        <dbReference type="SAM" id="SignalP"/>
    </source>
</evidence>
<evidence type="ECO:0000313" key="2">
    <source>
        <dbReference type="EMBL" id="REG94579.1"/>
    </source>
</evidence>
<sequence length="405" mass="43027">MKTLQLKLALLSFLFFTFISISYAQEKSPAHVGVFYPISTHGTEAADYTNNFSLHVLTGLSGGETGAAIYGLAGMVKGDVRGAQISGLWNNVSGNVIGLQVAGILNQSSDATQAAQIAGISNINLGNSAFQASGIFNTAKLVDGAQLAGISNIAEKIDGIQGSGISSISKSVTGLQVSGIASISPEIDGAQISGIASLAKNVSGIQISGISNVAANVEGIQIAGLVNRAKKVKGMQIGLINIADSSDYTIGLINIVKNGEHRIGVSMDENFNSFLTFRSGGKRIYGIFGLGTNFEIKDLKYGFEAGLGLNLVESKHFRLDLEGVSKYLTDFKDNDFAKFSFQLLPALNISQSIHLFAGPSISYVYSEDWNMMDHSGLTIWDKTNRENQQAVLLGFTVGLNVRFYQ</sequence>
<protein>
    <submittedName>
        <fullName evidence="2">Uncharacterized protein</fullName>
    </submittedName>
</protein>
<evidence type="ECO:0000313" key="3">
    <source>
        <dbReference type="Proteomes" id="UP000256405"/>
    </source>
</evidence>
<reference evidence="2 3" key="1">
    <citation type="submission" date="2018-08" db="EMBL/GenBank/DDBJ databases">
        <title>Genomic Encyclopedia of Archaeal and Bacterial Type Strains, Phase II (KMG-II): from individual species to whole genera.</title>
        <authorList>
            <person name="Goeker M."/>
        </authorList>
    </citation>
    <scope>NUCLEOTIDE SEQUENCE [LARGE SCALE GENOMIC DNA]</scope>
    <source>
        <strain evidence="2 3">DSM 15986</strain>
    </source>
</reference>
<dbReference type="EMBL" id="QUNF01000001">
    <property type="protein sequence ID" value="REG94579.1"/>
    <property type="molecule type" value="Genomic_DNA"/>
</dbReference>
<organism evidence="2 3">
    <name type="scientific">Algoriphagus antarcticus</name>
    <dbReference type="NCBI Taxonomy" id="238540"/>
    <lineage>
        <taxon>Bacteria</taxon>
        <taxon>Pseudomonadati</taxon>
        <taxon>Bacteroidota</taxon>
        <taxon>Cytophagia</taxon>
        <taxon>Cytophagales</taxon>
        <taxon>Cyclobacteriaceae</taxon>
        <taxon>Algoriphagus</taxon>
    </lineage>
</organism>
<accession>A0A3E0EBG5</accession>
<name>A0A3E0EBG5_9BACT</name>
<dbReference type="AlphaFoldDB" id="A0A3E0EBG5"/>
<dbReference type="OrthoDB" id="5505971at2"/>
<keyword evidence="3" id="KW-1185">Reference proteome</keyword>